<dbReference type="SUPFAM" id="SSF53098">
    <property type="entry name" value="Ribonuclease H-like"/>
    <property type="match status" value="1"/>
</dbReference>
<dbReference type="GO" id="GO:0003676">
    <property type="term" value="F:nucleic acid binding"/>
    <property type="evidence" value="ECO:0007669"/>
    <property type="project" value="InterPro"/>
</dbReference>
<dbReference type="EMBL" id="PSQE01000001">
    <property type="protein sequence ID" value="RHN78371.1"/>
    <property type="molecule type" value="Genomic_DNA"/>
</dbReference>
<dbReference type="Gene3D" id="3.30.420.10">
    <property type="entry name" value="Ribonuclease H-like superfamily/Ribonuclease H"/>
    <property type="match status" value="1"/>
</dbReference>
<evidence type="ECO:0000259" key="1">
    <source>
        <dbReference type="PROSITE" id="PS50822"/>
    </source>
</evidence>
<gene>
    <name evidence="2" type="ORF">MtrunA17_Chr1g0164751</name>
</gene>
<proteinExistence type="predicted"/>
<organism evidence="2 3">
    <name type="scientific">Medicago truncatula</name>
    <name type="common">Barrel medic</name>
    <name type="synonym">Medicago tribuloides</name>
    <dbReference type="NCBI Taxonomy" id="3880"/>
    <lineage>
        <taxon>Eukaryota</taxon>
        <taxon>Viridiplantae</taxon>
        <taxon>Streptophyta</taxon>
        <taxon>Embryophyta</taxon>
        <taxon>Tracheophyta</taxon>
        <taxon>Spermatophyta</taxon>
        <taxon>Magnoliopsida</taxon>
        <taxon>eudicotyledons</taxon>
        <taxon>Gunneridae</taxon>
        <taxon>Pentapetalae</taxon>
        <taxon>rosids</taxon>
        <taxon>fabids</taxon>
        <taxon>Fabales</taxon>
        <taxon>Fabaceae</taxon>
        <taxon>Papilionoideae</taxon>
        <taxon>50 kb inversion clade</taxon>
        <taxon>NPAAA clade</taxon>
        <taxon>Hologalegina</taxon>
        <taxon>IRL clade</taxon>
        <taxon>Trifolieae</taxon>
        <taxon>Medicago</taxon>
    </lineage>
</organism>
<evidence type="ECO:0000313" key="2">
    <source>
        <dbReference type="EMBL" id="RHN78371.1"/>
    </source>
</evidence>
<dbReference type="InterPro" id="IPR036397">
    <property type="entry name" value="RNaseH_sf"/>
</dbReference>
<dbReference type="Gene3D" id="3.40.50.2300">
    <property type="match status" value="1"/>
</dbReference>
<dbReference type="SMART" id="SM00950">
    <property type="entry name" value="Piwi"/>
    <property type="match status" value="1"/>
</dbReference>
<dbReference type="AlphaFoldDB" id="A0A396JNT7"/>
<dbReference type="Gramene" id="rna1917">
    <property type="protein sequence ID" value="RHN78371.1"/>
    <property type="gene ID" value="gene1917"/>
</dbReference>
<protein>
    <submittedName>
        <fullName evidence="2">Putative ribonuclease H-like domain-containing protein</fullName>
    </submittedName>
</protein>
<evidence type="ECO:0000313" key="3">
    <source>
        <dbReference type="Proteomes" id="UP000265566"/>
    </source>
</evidence>
<comment type="caution">
    <text evidence="2">The sequence shown here is derived from an EMBL/GenBank/DDBJ whole genome shotgun (WGS) entry which is preliminary data.</text>
</comment>
<sequence>MANKIFFDRHDGLDCLSHSVNNSMTVVTELVILPPSLKLDGNLSVEGNSVEHWAILDFTGDEHDNLTNFIEALRHKFTSLGINMEQPLKIFRLENSDSLRELLSRIKTINGRRLQLLLCIMSKSNKVYKLLKSMGGRNVDEGLLPFFDYEEHVMLIGADVNHPASRDRRGSPSIAAVVATVNWPAANKYASRICIQEGQSEKISNFGEICFDLVGNYEKLNRTKPRKIIIFRVGVSREEFSMVLNDELEDLKRDFGGFKYHPTITVVVAVKGHRTHFFPMFQYLDTLR</sequence>
<dbReference type="InterPro" id="IPR012337">
    <property type="entry name" value="RNaseH-like_sf"/>
</dbReference>
<reference evidence="3" key="1">
    <citation type="journal article" date="2018" name="Nat. Plants">
        <title>Whole-genome landscape of Medicago truncatula symbiotic genes.</title>
        <authorList>
            <person name="Pecrix Y."/>
            <person name="Staton S.E."/>
            <person name="Sallet E."/>
            <person name="Lelandais-Briere C."/>
            <person name="Moreau S."/>
            <person name="Carrere S."/>
            <person name="Blein T."/>
            <person name="Jardinaud M.F."/>
            <person name="Latrasse D."/>
            <person name="Zouine M."/>
            <person name="Zahm M."/>
            <person name="Kreplak J."/>
            <person name="Mayjonade B."/>
            <person name="Satge C."/>
            <person name="Perez M."/>
            <person name="Cauet S."/>
            <person name="Marande W."/>
            <person name="Chantry-Darmon C."/>
            <person name="Lopez-Roques C."/>
            <person name="Bouchez O."/>
            <person name="Berard A."/>
            <person name="Debelle F."/>
            <person name="Munos S."/>
            <person name="Bendahmane A."/>
            <person name="Berges H."/>
            <person name="Niebel A."/>
            <person name="Buitink J."/>
            <person name="Frugier F."/>
            <person name="Benhamed M."/>
            <person name="Crespi M."/>
            <person name="Gouzy J."/>
            <person name="Gamas P."/>
        </authorList>
    </citation>
    <scope>NUCLEOTIDE SEQUENCE [LARGE SCALE GENOMIC DNA]</scope>
    <source>
        <strain evidence="3">cv. Jemalong A17</strain>
    </source>
</reference>
<name>A0A396JNT7_MEDTR</name>
<dbReference type="Pfam" id="PF02171">
    <property type="entry name" value="Piwi"/>
    <property type="match status" value="1"/>
</dbReference>
<dbReference type="Proteomes" id="UP000265566">
    <property type="component" value="Chromosome 1"/>
</dbReference>
<accession>A0A396JNT7</accession>
<dbReference type="PROSITE" id="PS50822">
    <property type="entry name" value="PIWI"/>
    <property type="match status" value="1"/>
</dbReference>
<dbReference type="PANTHER" id="PTHR22891">
    <property type="entry name" value="EUKARYOTIC TRANSLATION INITIATION FACTOR 2C"/>
    <property type="match status" value="1"/>
</dbReference>
<dbReference type="InterPro" id="IPR003165">
    <property type="entry name" value="Piwi"/>
</dbReference>
<feature type="domain" description="Piwi" evidence="1">
    <location>
        <begin position="154"/>
        <end position="278"/>
    </location>
</feature>